<dbReference type="InterPro" id="IPR013181">
    <property type="entry name" value="DUF1719"/>
</dbReference>
<dbReference type="PANTHER" id="PTHR33377">
    <property type="entry name" value="OS10G0134700 PROTEIN-RELATED"/>
    <property type="match status" value="1"/>
</dbReference>
<keyword evidence="2" id="KW-1185">Reference proteome</keyword>
<evidence type="ECO:0000313" key="2">
    <source>
        <dbReference type="Proteomes" id="UP001341281"/>
    </source>
</evidence>
<dbReference type="Proteomes" id="UP001341281">
    <property type="component" value="Chromosome 03"/>
</dbReference>
<evidence type="ECO:0000313" key="1">
    <source>
        <dbReference type="EMBL" id="WVZ61690.1"/>
    </source>
</evidence>
<proteinExistence type="predicted"/>
<sequence length="370" mass="42778">MERLEMAVSELELALERSTKLPITDVPLLQRRKKIKCAYVQAMELLDKHKQQAVPANQEEIMIISQGVKQSKRWIIPAKNVAVKYLAMLNTDDVRRFEWYADCAGKFVRDVESGCSLRHNTFCNPIVRYLIEGKTLMYHLEQGTQLRRFYIWPTCSEERGVEVVLEYHYKNSTITEKCFKSTDIVRITIRCLQFLASQFKPAAESATGELTLLPNLLLAQDITHSFVTPFDSIQEFHTEYSQVCRPDPACCKSSRHRFSASNGVSSELPYIFPEQVTYLDFKCHYIPALEPRWRRLRSSPDEVDRSVSKGWTSPLEVTVGLLPHYAAQDAYAVEGRDWLSSNPSLSVRAWLLRAWLHRNGIEIRISAWLW</sequence>
<accession>A0AAQ3WHM9</accession>
<dbReference type="Pfam" id="PF08224">
    <property type="entry name" value="DUF1719"/>
    <property type="match status" value="1"/>
</dbReference>
<reference evidence="1 2" key="1">
    <citation type="submission" date="2024-02" db="EMBL/GenBank/DDBJ databases">
        <title>High-quality chromosome-scale genome assembly of Pensacola bahiagrass (Paspalum notatum Flugge var. saurae).</title>
        <authorList>
            <person name="Vega J.M."/>
            <person name="Podio M."/>
            <person name="Orjuela J."/>
            <person name="Siena L.A."/>
            <person name="Pessino S.C."/>
            <person name="Combes M.C."/>
            <person name="Mariac C."/>
            <person name="Albertini E."/>
            <person name="Pupilli F."/>
            <person name="Ortiz J.P.A."/>
            <person name="Leblanc O."/>
        </authorList>
    </citation>
    <scope>NUCLEOTIDE SEQUENCE [LARGE SCALE GENOMIC DNA]</scope>
    <source>
        <strain evidence="1">R1</strain>
        <tissue evidence="1">Leaf</tissue>
    </source>
</reference>
<dbReference type="AlphaFoldDB" id="A0AAQ3WHM9"/>
<gene>
    <name evidence="1" type="ORF">U9M48_011523</name>
</gene>
<feature type="non-terminal residue" evidence="1">
    <location>
        <position position="370"/>
    </location>
</feature>
<dbReference type="EMBL" id="CP144747">
    <property type="protein sequence ID" value="WVZ61690.1"/>
    <property type="molecule type" value="Genomic_DNA"/>
</dbReference>
<dbReference type="PANTHER" id="PTHR33377:SF4">
    <property type="entry name" value="OS07G0285800 PROTEIN"/>
    <property type="match status" value="1"/>
</dbReference>
<dbReference type="SMART" id="SM01157">
    <property type="entry name" value="DUF1719"/>
    <property type="match status" value="1"/>
</dbReference>
<organism evidence="1 2">
    <name type="scientific">Paspalum notatum var. saurae</name>
    <dbReference type="NCBI Taxonomy" id="547442"/>
    <lineage>
        <taxon>Eukaryota</taxon>
        <taxon>Viridiplantae</taxon>
        <taxon>Streptophyta</taxon>
        <taxon>Embryophyta</taxon>
        <taxon>Tracheophyta</taxon>
        <taxon>Spermatophyta</taxon>
        <taxon>Magnoliopsida</taxon>
        <taxon>Liliopsida</taxon>
        <taxon>Poales</taxon>
        <taxon>Poaceae</taxon>
        <taxon>PACMAD clade</taxon>
        <taxon>Panicoideae</taxon>
        <taxon>Andropogonodae</taxon>
        <taxon>Paspaleae</taxon>
        <taxon>Paspalinae</taxon>
        <taxon>Paspalum</taxon>
    </lineage>
</organism>
<name>A0AAQ3WHM9_PASNO</name>
<protein>
    <submittedName>
        <fullName evidence="1">Uncharacterized protein</fullName>
    </submittedName>
</protein>